<comment type="caution">
    <text evidence="4">The sequence shown here is derived from an EMBL/GenBank/DDBJ whole genome shotgun (WGS) entry which is preliminary data.</text>
</comment>
<dbReference type="PROSITE" id="PS50055">
    <property type="entry name" value="TYR_PHOSPHATASE_PTP"/>
    <property type="match status" value="1"/>
</dbReference>
<name>A0ABN8STQ0_9CNID</name>
<keyword evidence="1" id="KW-0472">Membrane</keyword>
<dbReference type="PRINTS" id="PR00700">
    <property type="entry name" value="PRTYPHPHTASE"/>
</dbReference>
<keyword evidence="1" id="KW-0812">Transmembrane</keyword>
<dbReference type="EMBL" id="CALNXI010003452">
    <property type="protein sequence ID" value="CAH3193319.1"/>
    <property type="molecule type" value="Genomic_DNA"/>
</dbReference>
<sequence>MMRRAFIATQAPIPDAIPDFWRMIWEQKSSTIVILSKETESRKSHYLIVYIVVHVLGNVIQSSYPIIFQLTNFEIASRMVRQYHYTGWPDVGTPDSGSGLIDQIGHVRSNRSQETLQSPCIAGVFCALSVLIERLKAEGVVDVFQTVKRLRSQRPAMVQTKDQYEFIYKALAQGAEELFDKCRPRQLLSTVTNLKN</sequence>
<dbReference type="InterPro" id="IPR029021">
    <property type="entry name" value="Prot-tyrosine_phosphatase-like"/>
</dbReference>
<dbReference type="Gene3D" id="3.90.190.10">
    <property type="entry name" value="Protein tyrosine phosphatase superfamily"/>
    <property type="match status" value="1"/>
</dbReference>
<dbReference type="CDD" id="cd00047">
    <property type="entry name" value="PTPc"/>
    <property type="match status" value="1"/>
</dbReference>
<dbReference type="InterPro" id="IPR003595">
    <property type="entry name" value="Tyr_Pase_cat"/>
</dbReference>
<dbReference type="PANTHER" id="PTHR19134:SF449">
    <property type="entry name" value="TYROSINE-PROTEIN PHOSPHATASE 1"/>
    <property type="match status" value="1"/>
</dbReference>
<reference evidence="4 5" key="1">
    <citation type="submission" date="2022-05" db="EMBL/GenBank/DDBJ databases">
        <authorList>
            <consortium name="Genoscope - CEA"/>
            <person name="William W."/>
        </authorList>
    </citation>
    <scope>NUCLEOTIDE SEQUENCE [LARGE SCALE GENOMIC DNA]</scope>
</reference>
<evidence type="ECO:0000256" key="1">
    <source>
        <dbReference type="SAM" id="Phobius"/>
    </source>
</evidence>
<feature type="transmembrane region" description="Helical" evidence="1">
    <location>
        <begin position="47"/>
        <end position="68"/>
    </location>
</feature>
<dbReference type="InterPro" id="IPR000387">
    <property type="entry name" value="Tyr_Pase_dom"/>
</dbReference>
<proteinExistence type="predicted"/>
<dbReference type="PANTHER" id="PTHR19134">
    <property type="entry name" value="RECEPTOR-TYPE TYROSINE-PROTEIN PHOSPHATASE"/>
    <property type="match status" value="1"/>
</dbReference>
<evidence type="ECO:0008006" key="6">
    <source>
        <dbReference type="Google" id="ProtNLM"/>
    </source>
</evidence>
<dbReference type="InterPro" id="IPR000242">
    <property type="entry name" value="PTP_cat"/>
</dbReference>
<dbReference type="SMART" id="SM00194">
    <property type="entry name" value="PTPc"/>
    <property type="match status" value="1"/>
</dbReference>
<keyword evidence="1" id="KW-1133">Transmembrane helix</keyword>
<dbReference type="Pfam" id="PF00102">
    <property type="entry name" value="Y_phosphatase"/>
    <property type="match status" value="1"/>
</dbReference>
<gene>
    <name evidence="4" type="ORF">PEVE_00025627</name>
</gene>
<organism evidence="4 5">
    <name type="scientific">Porites evermanni</name>
    <dbReference type="NCBI Taxonomy" id="104178"/>
    <lineage>
        <taxon>Eukaryota</taxon>
        <taxon>Metazoa</taxon>
        <taxon>Cnidaria</taxon>
        <taxon>Anthozoa</taxon>
        <taxon>Hexacorallia</taxon>
        <taxon>Scleractinia</taxon>
        <taxon>Fungiina</taxon>
        <taxon>Poritidae</taxon>
        <taxon>Porites</taxon>
    </lineage>
</organism>
<keyword evidence="5" id="KW-1185">Reference proteome</keyword>
<dbReference type="SMART" id="SM00404">
    <property type="entry name" value="PTPc_motif"/>
    <property type="match status" value="1"/>
</dbReference>
<dbReference type="PROSITE" id="PS50056">
    <property type="entry name" value="TYR_PHOSPHATASE_2"/>
    <property type="match status" value="1"/>
</dbReference>
<dbReference type="SUPFAM" id="SSF52799">
    <property type="entry name" value="(Phosphotyrosine protein) phosphatases II"/>
    <property type="match status" value="1"/>
</dbReference>
<dbReference type="Proteomes" id="UP001159427">
    <property type="component" value="Unassembled WGS sequence"/>
</dbReference>
<protein>
    <recommendedName>
        <fullName evidence="6">Tyrosine-protein phosphatase domain-containing protein</fullName>
    </recommendedName>
</protein>
<evidence type="ECO:0000313" key="5">
    <source>
        <dbReference type="Proteomes" id="UP001159427"/>
    </source>
</evidence>
<evidence type="ECO:0000259" key="3">
    <source>
        <dbReference type="PROSITE" id="PS50056"/>
    </source>
</evidence>
<evidence type="ECO:0000313" key="4">
    <source>
        <dbReference type="EMBL" id="CAH3193319.1"/>
    </source>
</evidence>
<feature type="domain" description="Tyrosine-protein phosphatase" evidence="2">
    <location>
        <begin position="1"/>
        <end position="174"/>
    </location>
</feature>
<evidence type="ECO:0000259" key="2">
    <source>
        <dbReference type="PROSITE" id="PS50055"/>
    </source>
</evidence>
<feature type="domain" description="Tyrosine specific protein phosphatases" evidence="3">
    <location>
        <begin position="98"/>
        <end position="165"/>
    </location>
</feature>
<dbReference type="InterPro" id="IPR050348">
    <property type="entry name" value="Protein-Tyr_Phosphatase"/>
</dbReference>
<accession>A0ABN8STQ0</accession>